<dbReference type="RefSeq" id="WP_170035614.1">
    <property type="nucleotide sequence ID" value="NZ_JABDTL010000001.1"/>
</dbReference>
<dbReference type="Proteomes" id="UP000582837">
    <property type="component" value="Unassembled WGS sequence"/>
</dbReference>
<dbReference type="NCBIfam" id="TIGR01730">
    <property type="entry name" value="RND_mfp"/>
    <property type="match status" value="1"/>
</dbReference>
<feature type="region of interest" description="Disordered" evidence="3">
    <location>
        <begin position="333"/>
        <end position="355"/>
    </location>
</feature>
<evidence type="ECO:0000259" key="5">
    <source>
        <dbReference type="Pfam" id="PF25990"/>
    </source>
</evidence>
<comment type="similarity">
    <text evidence="1">Belongs to the membrane fusion protein (MFP) (TC 8.A.1) family.</text>
</comment>
<name>A0A841GWJ4_9BACT</name>
<sequence>MSNLKKAAIVVGVVAVIGTLGALSMRGGNKGGVQVRPEQVARRDLVSMVQASGKIEPKRKVDISADISGRVVELSVEEGQWVNQGAVLLRIDPTQYVAQVRRAEAAVAQSQARASQSRAQLAKAQNDLRRAEQLAQTNELVSAADVENARTQAQVAQQETQGAVFAVTQAQAAVSESRDQLRKTTIVAPMSGRVTRLNIEEGETAVVGTMNNPGSLLLTIADLSVMQAKVEVDETDVPGLTLGDSAVIKVDAFPGRSFPGHVTRIGNSSIQPTAGGSADQQSVDYEVIITIDNPPAELRPDLSATAEIITETRRNALSVPIIALTVRDKEGKKFKAAEENDEGAPAEKAQREPEQEVEGVFVIRDGKAVWVPVTIGIAGDRYFEVVSGLKGGETVVAGSYQAIRDLEADQAVKVPEAETPAEKAAAPKAKGTA</sequence>
<dbReference type="PANTHER" id="PTHR30469:SF33">
    <property type="entry name" value="SLR1207 PROTEIN"/>
    <property type="match status" value="1"/>
</dbReference>
<protein>
    <submittedName>
        <fullName evidence="6">HlyD family secretion protein</fullName>
    </submittedName>
</protein>
<gene>
    <name evidence="6" type="ORF">HNQ61_001833</name>
</gene>
<dbReference type="Pfam" id="PF25990">
    <property type="entry name" value="Beta-barrel_YknX"/>
    <property type="match status" value="1"/>
</dbReference>
<feature type="compositionally biased region" description="Low complexity" evidence="3">
    <location>
        <begin position="422"/>
        <end position="433"/>
    </location>
</feature>
<dbReference type="GO" id="GO:0015562">
    <property type="term" value="F:efflux transmembrane transporter activity"/>
    <property type="evidence" value="ECO:0007669"/>
    <property type="project" value="TreeGrafter"/>
</dbReference>
<evidence type="ECO:0000256" key="2">
    <source>
        <dbReference type="SAM" id="Coils"/>
    </source>
</evidence>
<organism evidence="6 7">
    <name type="scientific">Longimicrobium terrae</name>
    <dbReference type="NCBI Taxonomy" id="1639882"/>
    <lineage>
        <taxon>Bacteria</taxon>
        <taxon>Pseudomonadati</taxon>
        <taxon>Gemmatimonadota</taxon>
        <taxon>Longimicrobiia</taxon>
        <taxon>Longimicrobiales</taxon>
        <taxon>Longimicrobiaceae</taxon>
        <taxon>Longimicrobium</taxon>
    </lineage>
</organism>
<evidence type="ECO:0000313" key="6">
    <source>
        <dbReference type="EMBL" id="MBB6070214.1"/>
    </source>
</evidence>
<comment type="caution">
    <text evidence="6">The sequence shown here is derived from an EMBL/GenBank/DDBJ whole genome shotgun (WGS) entry which is preliminary data.</text>
</comment>
<dbReference type="InterPro" id="IPR058625">
    <property type="entry name" value="MdtA-like_BSH"/>
</dbReference>
<dbReference type="Gene3D" id="1.10.287.470">
    <property type="entry name" value="Helix hairpin bin"/>
    <property type="match status" value="1"/>
</dbReference>
<accession>A0A841GWJ4</accession>
<feature type="domain" description="YknX-like beta-barrel" evidence="5">
    <location>
        <begin position="226"/>
        <end position="308"/>
    </location>
</feature>
<dbReference type="Pfam" id="PF25917">
    <property type="entry name" value="BSH_RND"/>
    <property type="match status" value="1"/>
</dbReference>
<dbReference type="GO" id="GO:1990281">
    <property type="term" value="C:efflux pump complex"/>
    <property type="evidence" value="ECO:0007669"/>
    <property type="project" value="TreeGrafter"/>
</dbReference>
<dbReference type="SUPFAM" id="SSF111369">
    <property type="entry name" value="HlyD-like secretion proteins"/>
    <property type="match status" value="1"/>
</dbReference>
<feature type="region of interest" description="Disordered" evidence="3">
    <location>
        <begin position="413"/>
        <end position="433"/>
    </location>
</feature>
<evidence type="ECO:0000256" key="3">
    <source>
        <dbReference type="SAM" id="MobiDB-lite"/>
    </source>
</evidence>
<evidence type="ECO:0000313" key="7">
    <source>
        <dbReference type="Proteomes" id="UP000582837"/>
    </source>
</evidence>
<feature type="domain" description="Multidrug resistance protein MdtA-like barrel-sandwich hybrid" evidence="4">
    <location>
        <begin position="59"/>
        <end position="209"/>
    </location>
</feature>
<dbReference type="InterPro" id="IPR006143">
    <property type="entry name" value="RND_pump_MFP"/>
</dbReference>
<dbReference type="Gene3D" id="2.40.420.20">
    <property type="match status" value="1"/>
</dbReference>
<dbReference type="AlphaFoldDB" id="A0A841GWJ4"/>
<dbReference type="Gene3D" id="2.40.50.100">
    <property type="match status" value="1"/>
</dbReference>
<reference evidence="6 7" key="1">
    <citation type="submission" date="2020-08" db="EMBL/GenBank/DDBJ databases">
        <title>Genomic Encyclopedia of Type Strains, Phase IV (KMG-IV): sequencing the most valuable type-strain genomes for metagenomic binning, comparative biology and taxonomic classification.</title>
        <authorList>
            <person name="Goeker M."/>
        </authorList>
    </citation>
    <scope>NUCLEOTIDE SEQUENCE [LARGE SCALE GENOMIC DNA]</scope>
    <source>
        <strain evidence="6 7">DSM 29007</strain>
    </source>
</reference>
<feature type="coiled-coil region" evidence="2">
    <location>
        <begin position="100"/>
        <end position="141"/>
    </location>
</feature>
<proteinExistence type="inferred from homology"/>
<keyword evidence="2" id="KW-0175">Coiled coil</keyword>
<dbReference type="EMBL" id="JACHIA010000004">
    <property type="protein sequence ID" value="MBB6070214.1"/>
    <property type="molecule type" value="Genomic_DNA"/>
</dbReference>
<dbReference type="InterPro" id="IPR058636">
    <property type="entry name" value="Beta-barrel_YknX"/>
</dbReference>
<evidence type="ECO:0000256" key="1">
    <source>
        <dbReference type="ARBA" id="ARBA00009477"/>
    </source>
</evidence>
<evidence type="ECO:0000259" key="4">
    <source>
        <dbReference type="Pfam" id="PF25917"/>
    </source>
</evidence>
<keyword evidence="7" id="KW-1185">Reference proteome</keyword>
<dbReference type="Gene3D" id="2.40.30.170">
    <property type="match status" value="1"/>
</dbReference>
<dbReference type="PANTHER" id="PTHR30469">
    <property type="entry name" value="MULTIDRUG RESISTANCE PROTEIN MDTA"/>
    <property type="match status" value="1"/>
</dbReference>